<dbReference type="Proteomes" id="UP000826656">
    <property type="component" value="Unassembled WGS sequence"/>
</dbReference>
<proteinExistence type="predicted"/>
<reference evidence="1 2" key="1">
    <citation type="journal article" date="2021" name="bioRxiv">
        <title>Chromosome-scale and haplotype-resolved genome assembly of a tetraploid potato cultivar.</title>
        <authorList>
            <person name="Sun H."/>
            <person name="Jiao W.-B."/>
            <person name="Krause K."/>
            <person name="Campoy J.A."/>
            <person name="Goel M."/>
            <person name="Folz-Donahue K."/>
            <person name="Kukat C."/>
            <person name="Huettel B."/>
            <person name="Schneeberger K."/>
        </authorList>
    </citation>
    <scope>NUCLEOTIDE SEQUENCE [LARGE SCALE GENOMIC DNA]</scope>
    <source>
        <strain evidence="1">SolTubOtavaFocal</strain>
        <tissue evidence="1">Leaves</tissue>
    </source>
</reference>
<accession>A0ABQ7VXH5</accession>
<name>A0ABQ7VXH5_SOLTU</name>
<dbReference type="EMBL" id="JAIVGD010000005">
    <property type="protein sequence ID" value="KAH0772970.1"/>
    <property type="molecule type" value="Genomic_DNA"/>
</dbReference>
<organism evidence="1 2">
    <name type="scientific">Solanum tuberosum</name>
    <name type="common">Potato</name>
    <dbReference type="NCBI Taxonomy" id="4113"/>
    <lineage>
        <taxon>Eukaryota</taxon>
        <taxon>Viridiplantae</taxon>
        <taxon>Streptophyta</taxon>
        <taxon>Embryophyta</taxon>
        <taxon>Tracheophyta</taxon>
        <taxon>Spermatophyta</taxon>
        <taxon>Magnoliopsida</taxon>
        <taxon>eudicotyledons</taxon>
        <taxon>Gunneridae</taxon>
        <taxon>Pentapetalae</taxon>
        <taxon>asterids</taxon>
        <taxon>lamiids</taxon>
        <taxon>Solanales</taxon>
        <taxon>Solanaceae</taxon>
        <taxon>Solanoideae</taxon>
        <taxon>Solaneae</taxon>
        <taxon>Solanum</taxon>
    </lineage>
</organism>
<comment type="caution">
    <text evidence="1">The sequence shown here is derived from an EMBL/GenBank/DDBJ whole genome shotgun (WGS) entry which is preliminary data.</text>
</comment>
<evidence type="ECO:0000313" key="2">
    <source>
        <dbReference type="Proteomes" id="UP000826656"/>
    </source>
</evidence>
<protein>
    <submittedName>
        <fullName evidence="1">Uncharacterized protein</fullName>
    </submittedName>
</protein>
<gene>
    <name evidence="1" type="ORF">KY290_010107</name>
</gene>
<keyword evidence="2" id="KW-1185">Reference proteome</keyword>
<sequence>MKSRIPKAHFKNSNLKTSFTILGETPFSEIFALFRKRKGEIRVPVAKRTLEKEQKSQCTRTGSLAPLLLSVYLTESRRRLEPLLASLTRWRRWGAYRVMVSLGLRLEFLLKFGEDAGSGVGWYYMCVWVC</sequence>
<evidence type="ECO:0000313" key="1">
    <source>
        <dbReference type="EMBL" id="KAH0772970.1"/>
    </source>
</evidence>